<dbReference type="PRINTS" id="PR01438">
    <property type="entry name" value="UNVRSLSTRESS"/>
</dbReference>
<proteinExistence type="inferred from homology"/>
<dbReference type="InterPro" id="IPR006015">
    <property type="entry name" value="Universal_stress_UspA"/>
</dbReference>
<reference evidence="4 5" key="1">
    <citation type="submission" date="2020-12" db="EMBL/GenBank/DDBJ databases">
        <title>Streptomyces typhae sp. nov., a novel endophytic actinomycete isolated from the root of cattail pollen (Typha angustifolia L.).</title>
        <authorList>
            <person name="Peng C."/>
            <person name="Liu C."/>
        </authorList>
    </citation>
    <scope>NUCLEOTIDE SEQUENCE [LARGE SCALE GENOMIC DNA]</scope>
    <source>
        <strain evidence="4 5">JCM 4753</strain>
    </source>
</reference>
<accession>A0ABS0XF79</accession>
<feature type="region of interest" description="Disordered" evidence="2">
    <location>
        <begin position="216"/>
        <end position="235"/>
    </location>
</feature>
<evidence type="ECO:0000259" key="3">
    <source>
        <dbReference type="Pfam" id="PF00582"/>
    </source>
</evidence>
<evidence type="ECO:0000256" key="1">
    <source>
        <dbReference type="ARBA" id="ARBA00008791"/>
    </source>
</evidence>
<feature type="domain" description="UspA" evidence="3">
    <location>
        <begin position="177"/>
        <end position="315"/>
    </location>
</feature>
<comment type="caution">
    <text evidence="4">The sequence shown here is derived from an EMBL/GenBank/DDBJ whole genome shotgun (WGS) entry which is preliminary data.</text>
</comment>
<dbReference type="SUPFAM" id="SSF52402">
    <property type="entry name" value="Adenine nucleotide alpha hydrolases-like"/>
    <property type="match status" value="2"/>
</dbReference>
<dbReference type="Pfam" id="PF00582">
    <property type="entry name" value="Usp"/>
    <property type="match status" value="2"/>
</dbReference>
<dbReference type="PANTHER" id="PTHR46553">
    <property type="entry name" value="ADENINE NUCLEOTIDE ALPHA HYDROLASES-LIKE SUPERFAMILY PROTEIN"/>
    <property type="match status" value="1"/>
</dbReference>
<evidence type="ECO:0000313" key="5">
    <source>
        <dbReference type="Proteomes" id="UP000634780"/>
    </source>
</evidence>
<dbReference type="Gene3D" id="3.40.50.620">
    <property type="entry name" value="HUPs"/>
    <property type="match status" value="2"/>
</dbReference>
<keyword evidence="5" id="KW-1185">Reference proteome</keyword>
<protein>
    <submittedName>
        <fullName evidence="4">Universal stress protein</fullName>
    </submittedName>
</protein>
<comment type="similarity">
    <text evidence="1">Belongs to the universal stress protein A family.</text>
</comment>
<dbReference type="PANTHER" id="PTHR46553:SF3">
    <property type="entry name" value="ADENINE NUCLEOTIDE ALPHA HYDROLASES-LIKE SUPERFAMILY PROTEIN"/>
    <property type="match status" value="1"/>
</dbReference>
<gene>
    <name evidence="4" type="ORF">JGB26_33210</name>
</gene>
<evidence type="ECO:0000256" key="2">
    <source>
        <dbReference type="SAM" id="MobiDB-lite"/>
    </source>
</evidence>
<sequence length="317" mass="33160">MSTSWWEPPGGRRLPAAGADTTPRRPYAVDGTLIVGVDGSRSSLRALDWAADEAARGALPLRIVHASGWEWYEGHEPSFGINREAVRAQADRVLAAAKARAGERDRSLDVTSEVLDEDPAAALIRESRQAAGVIVGSRGRGRLAGLLLGSVSLSVAARASCPVTVVRGGEQSLRGGFRRVVVGVDEAAGAAAAVGYAVRAAQQRDTELLAVHAWRRPVPETTGGPRPAGAADPRRLRAERELDAALRSAVRDHGAVAVRHEAVEGQARAALLDASAAADLIVVGARRRPGHTGLQLGPVNHAVLHHAACPVTVVPHA</sequence>
<evidence type="ECO:0000313" key="4">
    <source>
        <dbReference type="EMBL" id="MBJ3811889.1"/>
    </source>
</evidence>
<organism evidence="4 5">
    <name type="scientific">Streptomyces flavofungini</name>
    <dbReference type="NCBI Taxonomy" id="68200"/>
    <lineage>
        <taxon>Bacteria</taxon>
        <taxon>Bacillati</taxon>
        <taxon>Actinomycetota</taxon>
        <taxon>Actinomycetes</taxon>
        <taxon>Kitasatosporales</taxon>
        <taxon>Streptomycetaceae</taxon>
        <taxon>Streptomyces</taxon>
    </lineage>
</organism>
<dbReference type="Proteomes" id="UP000634780">
    <property type="component" value="Unassembled WGS sequence"/>
</dbReference>
<dbReference type="InterPro" id="IPR014729">
    <property type="entry name" value="Rossmann-like_a/b/a_fold"/>
</dbReference>
<feature type="region of interest" description="Disordered" evidence="2">
    <location>
        <begin position="1"/>
        <end position="23"/>
    </location>
</feature>
<name>A0ABS0XF79_9ACTN</name>
<feature type="domain" description="UspA" evidence="3">
    <location>
        <begin position="33"/>
        <end position="167"/>
    </location>
</feature>
<dbReference type="EMBL" id="JAEKOZ010000031">
    <property type="protein sequence ID" value="MBJ3811889.1"/>
    <property type="molecule type" value="Genomic_DNA"/>
</dbReference>
<dbReference type="InterPro" id="IPR006016">
    <property type="entry name" value="UspA"/>
</dbReference>